<organism evidence="5 6">
    <name type="scientific">Vespula vulgaris</name>
    <name type="common">Yellow jacket</name>
    <name type="synonym">Wasp</name>
    <dbReference type="NCBI Taxonomy" id="7454"/>
    <lineage>
        <taxon>Eukaryota</taxon>
        <taxon>Metazoa</taxon>
        <taxon>Ecdysozoa</taxon>
        <taxon>Arthropoda</taxon>
        <taxon>Hexapoda</taxon>
        <taxon>Insecta</taxon>
        <taxon>Pterygota</taxon>
        <taxon>Neoptera</taxon>
        <taxon>Endopterygota</taxon>
        <taxon>Hymenoptera</taxon>
        <taxon>Apocrita</taxon>
        <taxon>Aculeata</taxon>
        <taxon>Vespoidea</taxon>
        <taxon>Vespidae</taxon>
        <taxon>Vespinae</taxon>
        <taxon>Vespula</taxon>
    </lineage>
</organism>
<gene>
    <name evidence="5" type="ORF">HZH66_008083</name>
</gene>
<feature type="domain" description="Phospholipase/carboxylesterase/thioesterase" evidence="4">
    <location>
        <begin position="10"/>
        <end position="227"/>
    </location>
</feature>
<dbReference type="PANTHER" id="PTHR10655:SF17">
    <property type="entry name" value="LYSOPHOSPHOLIPASE-LIKE PROTEIN 1"/>
    <property type="match status" value="1"/>
</dbReference>
<dbReference type="Pfam" id="PF02230">
    <property type="entry name" value="Abhydrolase_2"/>
    <property type="match status" value="1"/>
</dbReference>
<dbReference type="PANTHER" id="PTHR10655">
    <property type="entry name" value="LYSOPHOSPHOLIPASE-RELATED"/>
    <property type="match status" value="1"/>
</dbReference>
<dbReference type="EC" id="3.1.2.22" evidence="2"/>
<accession>A0A834N4Q5</accession>
<keyword evidence="3" id="KW-0378">Hydrolase</keyword>
<comment type="similarity">
    <text evidence="1">Belongs to the AB hydrolase superfamily. AB hydrolase 2 family.</text>
</comment>
<sequence>MAAIMKISKFNIVPATKKHTATLFFFHGSGDCGQHIKNLIDMLNREELKFPHIKIVYPTAPAQPYTPNNEMISNVWFNRKSVSNNVSEEEHSIDSMCHMLVQLIDAEQSNGVPCNRIIVGGFSMGGALSLYLAYRYKLSLGGCVAMSSFLNKNSLIYKYLENNKIEKTPPLLQFHGDLDTIVPIEWGKETCNNLKKLGVNATFVPLKNIDHELIVTEIQDFKQWVNNVLPE</sequence>
<dbReference type="InterPro" id="IPR029058">
    <property type="entry name" value="AB_hydrolase_fold"/>
</dbReference>
<proteinExistence type="inferred from homology"/>
<evidence type="ECO:0000259" key="4">
    <source>
        <dbReference type="Pfam" id="PF02230"/>
    </source>
</evidence>
<reference evidence="5" key="1">
    <citation type="journal article" date="2020" name="G3 (Bethesda)">
        <title>High-Quality Assemblies for Three Invasive Social Wasps from the &lt;i&gt;Vespula&lt;/i&gt; Genus.</title>
        <authorList>
            <person name="Harrop T.W.R."/>
            <person name="Guhlin J."/>
            <person name="McLaughlin G.M."/>
            <person name="Permina E."/>
            <person name="Stockwell P."/>
            <person name="Gilligan J."/>
            <person name="Le Lec M.F."/>
            <person name="Gruber M.A.M."/>
            <person name="Quinn O."/>
            <person name="Lovegrove M."/>
            <person name="Duncan E.J."/>
            <person name="Remnant E.J."/>
            <person name="Van Eeckhoven J."/>
            <person name="Graham B."/>
            <person name="Knapp R.A."/>
            <person name="Langford K.W."/>
            <person name="Kronenberg Z."/>
            <person name="Press M.O."/>
            <person name="Eacker S.M."/>
            <person name="Wilson-Rankin E.E."/>
            <person name="Purcell J."/>
            <person name="Lester P.J."/>
            <person name="Dearden P.K."/>
        </authorList>
    </citation>
    <scope>NUCLEOTIDE SEQUENCE</scope>
    <source>
        <strain evidence="5">Marl-1</strain>
    </source>
</reference>
<evidence type="ECO:0000256" key="3">
    <source>
        <dbReference type="ARBA" id="ARBA00022801"/>
    </source>
</evidence>
<dbReference type="InterPro" id="IPR050565">
    <property type="entry name" value="LYPA1-2/EST-like"/>
</dbReference>
<evidence type="ECO:0000313" key="6">
    <source>
        <dbReference type="Proteomes" id="UP000614350"/>
    </source>
</evidence>
<dbReference type="SUPFAM" id="SSF53474">
    <property type="entry name" value="alpha/beta-Hydrolases"/>
    <property type="match status" value="1"/>
</dbReference>
<dbReference type="InterPro" id="IPR003140">
    <property type="entry name" value="PLipase/COase/thioEstase"/>
</dbReference>
<evidence type="ECO:0000256" key="2">
    <source>
        <dbReference type="ARBA" id="ARBA00012423"/>
    </source>
</evidence>
<evidence type="ECO:0000256" key="1">
    <source>
        <dbReference type="ARBA" id="ARBA00006499"/>
    </source>
</evidence>
<dbReference type="AlphaFoldDB" id="A0A834N4Q5"/>
<protein>
    <recommendedName>
        <fullName evidence="2">palmitoyl-protein hydrolase</fullName>
        <ecNumber evidence="2">3.1.2.22</ecNumber>
    </recommendedName>
</protein>
<dbReference type="GO" id="GO:0005737">
    <property type="term" value="C:cytoplasm"/>
    <property type="evidence" value="ECO:0007669"/>
    <property type="project" value="TreeGrafter"/>
</dbReference>
<dbReference type="GO" id="GO:0052689">
    <property type="term" value="F:carboxylic ester hydrolase activity"/>
    <property type="evidence" value="ECO:0007669"/>
    <property type="project" value="TreeGrafter"/>
</dbReference>
<keyword evidence="6" id="KW-1185">Reference proteome</keyword>
<dbReference type="EMBL" id="JACSEA010000008">
    <property type="protein sequence ID" value="KAF7394909.1"/>
    <property type="molecule type" value="Genomic_DNA"/>
</dbReference>
<dbReference type="Proteomes" id="UP000614350">
    <property type="component" value="Unassembled WGS sequence"/>
</dbReference>
<name>A0A834N4Q5_VESVU</name>
<evidence type="ECO:0000313" key="5">
    <source>
        <dbReference type="EMBL" id="KAF7394909.1"/>
    </source>
</evidence>
<comment type="caution">
    <text evidence="5">The sequence shown here is derived from an EMBL/GenBank/DDBJ whole genome shotgun (WGS) entry which is preliminary data.</text>
</comment>
<dbReference type="Gene3D" id="3.40.50.1820">
    <property type="entry name" value="alpha/beta hydrolase"/>
    <property type="match status" value="1"/>
</dbReference>
<dbReference type="GO" id="GO:0008474">
    <property type="term" value="F:palmitoyl-(protein) hydrolase activity"/>
    <property type="evidence" value="ECO:0007669"/>
    <property type="project" value="UniProtKB-EC"/>
</dbReference>